<keyword evidence="4 10" id="KW-1003">Cell membrane</keyword>
<evidence type="ECO:0000259" key="12">
    <source>
        <dbReference type="Pfam" id="PF02687"/>
    </source>
</evidence>
<name>A0A1M5Y967_9FIRM</name>
<evidence type="ECO:0000256" key="4">
    <source>
        <dbReference type="ARBA" id="ARBA00022475"/>
    </source>
</evidence>
<evidence type="ECO:0000256" key="6">
    <source>
        <dbReference type="ARBA" id="ARBA00022692"/>
    </source>
</evidence>
<proteinExistence type="inferred from homology"/>
<dbReference type="Pfam" id="PF18075">
    <property type="entry name" value="FtsX_ECD"/>
    <property type="match status" value="1"/>
</dbReference>
<evidence type="ECO:0000256" key="5">
    <source>
        <dbReference type="ARBA" id="ARBA00022618"/>
    </source>
</evidence>
<dbReference type="PANTHER" id="PTHR47755:SF1">
    <property type="entry name" value="CELL DIVISION PROTEIN FTSX"/>
    <property type="match status" value="1"/>
</dbReference>
<feature type="transmembrane region" description="Helical" evidence="11">
    <location>
        <begin position="27"/>
        <end position="50"/>
    </location>
</feature>
<keyword evidence="6 11" id="KW-0812">Transmembrane</keyword>
<comment type="subcellular location">
    <subcellularLocation>
        <location evidence="1">Cell membrane</location>
        <topology evidence="1">Multi-pass membrane protein</topology>
    </subcellularLocation>
</comment>
<keyword evidence="9 10" id="KW-0131">Cell cycle</keyword>
<keyword evidence="15" id="KW-1185">Reference proteome</keyword>
<comment type="function">
    <text evidence="10">Part of the ABC transporter FtsEX involved in asymmetric cellular division facilitating the initiation of sporulation.</text>
</comment>
<dbReference type="PANTHER" id="PTHR47755">
    <property type="entry name" value="CELL DIVISION PROTEIN FTSX"/>
    <property type="match status" value="1"/>
</dbReference>
<dbReference type="EMBL" id="FQXR01000010">
    <property type="protein sequence ID" value="SHI08577.1"/>
    <property type="molecule type" value="Genomic_DNA"/>
</dbReference>
<dbReference type="Pfam" id="PF02687">
    <property type="entry name" value="FtsX"/>
    <property type="match status" value="1"/>
</dbReference>
<feature type="transmembrane region" description="Helical" evidence="11">
    <location>
        <begin position="222"/>
        <end position="245"/>
    </location>
</feature>
<reference evidence="14 15" key="1">
    <citation type="submission" date="2016-11" db="EMBL/GenBank/DDBJ databases">
        <authorList>
            <person name="Jaros S."/>
            <person name="Januszkiewicz K."/>
            <person name="Wedrychowicz H."/>
        </authorList>
    </citation>
    <scope>NUCLEOTIDE SEQUENCE [LARGE SCALE GENOMIC DNA]</scope>
    <source>
        <strain evidence="14 15">DSM 13106</strain>
    </source>
</reference>
<dbReference type="GO" id="GO:0005886">
    <property type="term" value="C:plasma membrane"/>
    <property type="evidence" value="ECO:0007669"/>
    <property type="project" value="UniProtKB-SubCell"/>
</dbReference>
<evidence type="ECO:0000256" key="9">
    <source>
        <dbReference type="ARBA" id="ARBA00023306"/>
    </source>
</evidence>
<feature type="domain" description="ABC3 transporter permease C-terminal" evidence="12">
    <location>
        <begin position="176"/>
        <end position="299"/>
    </location>
</feature>
<dbReference type="PIRSF" id="PIRSF003097">
    <property type="entry name" value="FtsX"/>
    <property type="match status" value="1"/>
</dbReference>
<sequence length="300" mass="33537">MSMKFRIFKNIVKQGFQGSWRNRGMGLASVGSITAVLIILGMVLIIILSINNVVVETKNKFDEIQIYLEDNVESEKMAEIEDKLKSSEGVTDVYFESKDEALEIMKKDWGEESYLLEGLEENPLPNSYIVKLKDIEYADNVVSKLEGIDGIEEVKYYKDVIEKLLAAANYIKVGGMIIIAILMFISVFIISNTIKITVTARKREINIMKYVGATNGYIRGPFVIEGIILGLVGAGLSILIVNYGYEYLFKVINEKLYVIFTVYLVAPHALLNDIIIMFMAIGVGIGTLGSLISLKKFLNA</sequence>
<keyword evidence="5 10" id="KW-0132">Cell division</keyword>
<evidence type="ECO:0000256" key="3">
    <source>
        <dbReference type="ARBA" id="ARBA00021907"/>
    </source>
</evidence>
<evidence type="ECO:0000256" key="11">
    <source>
        <dbReference type="SAM" id="Phobius"/>
    </source>
</evidence>
<dbReference type="OrthoDB" id="9812531at2"/>
<evidence type="ECO:0000256" key="2">
    <source>
        <dbReference type="ARBA" id="ARBA00007379"/>
    </source>
</evidence>
<dbReference type="InterPro" id="IPR004513">
    <property type="entry name" value="FtsX"/>
</dbReference>
<evidence type="ECO:0000256" key="8">
    <source>
        <dbReference type="ARBA" id="ARBA00023136"/>
    </source>
</evidence>
<dbReference type="Proteomes" id="UP000184389">
    <property type="component" value="Unassembled WGS sequence"/>
</dbReference>
<dbReference type="GO" id="GO:0051301">
    <property type="term" value="P:cell division"/>
    <property type="evidence" value="ECO:0007669"/>
    <property type="project" value="UniProtKB-KW"/>
</dbReference>
<dbReference type="NCBIfam" id="NF038347">
    <property type="entry name" value="FtsX_Gpos"/>
    <property type="match status" value="1"/>
</dbReference>
<comment type="similarity">
    <text evidence="2 10">Belongs to the ABC-4 integral membrane protein family. FtsX subfamily.</text>
</comment>
<feature type="transmembrane region" description="Helical" evidence="11">
    <location>
        <begin position="173"/>
        <end position="194"/>
    </location>
</feature>
<evidence type="ECO:0000256" key="10">
    <source>
        <dbReference type="PIRNR" id="PIRNR003097"/>
    </source>
</evidence>
<accession>A0A1M5Y967</accession>
<evidence type="ECO:0000259" key="13">
    <source>
        <dbReference type="Pfam" id="PF18075"/>
    </source>
</evidence>
<organism evidence="14 15">
    <name type="scientific">Sporanaerobacter acetigenes DSM 13106</name>
    <dbReference type="NCBI Taxonomy" id="1123281"/>
    <lineage>
        <taxon>Bacteria</taxon>
        <taxon>Bacillati</taxon>
        <taxon>Bacillota</taxon>
        <taxon>Tissierellia</taxon>
        <taxon>Tissierellales</taxon>
        <taxon>Sporanaerobacteraceae</taxon>
        <taxon>Sporanaerobacter</taxon>
    </lineage>
</organism>
<dbReference type="InterPro" id="IPR003838">
    <property type="entry name" value="ABC3_permease_C"/>
</dbReference>
<feature type="transmembrane region" description="Helical" evidence="11">
    <location>
        <begin position="274"/>
        <end position="294"/>
    </location>
</feature>
<dbReference type="STRING" id="1123281.SAMN02745180_02043"/>
<protein>
    <recommendedName>
        <fullName evidence="3 10">Cell division protein FtsX</fullName>
    </recommendedName>
</protein>
<feature type="domain" description="FtsX extracellular" evidence="13">
    <location>
        <begin position="63"/>
        <end position="154"/>
    </location>
</feature>
<evidence type="ECO:0000256" key="1">
    <source>
        <dbReference type="ARBA" id="ARBA00004651"/>
    </source>
</evidence>
<keyword evidence="7 11" id="KW-1133">Transmembrane helix</keyword>
<dbReference type="Gene3D" id="3.30.70.3040">
    <property type="match status" value="1"/>
</dbReference>
<evidence type="ECO:0000256" key="7">
    <source>
        <dbReference type="ARBA" id="ARBA00022989"/>
    </source>
</evidence>
<gene>
    <name evidence="14" type="ORF">SAMN02745180_02043</name>
</gene>
<evidence type="ECO:0000313" key="14">
    <source>
        <dbReference type="EMBL" id="SHI08577.1"/>
    </source>
</evidence>
<dbReference type="InterPro" id="IPR058204">
    <property type="entry name" value="FtsX_firmicutes-type"/>
</dbReference>
<dbReference type="AlphaFoldDB" id="A0A1M5Y967"/>
<dbReference type="RefSeq" id="WP_072744696.1">
    <property type="nucleotide sequence ID" value="NZ_FQXR01000010.1"/>
</dbReference>
<keyword evidence="8 10" id="KW-0472">Membrane</keyword>
<evidence type="ECO:0000313" key="15">
    <source>
        <dbReference type="Proteomes" id="UP000184389"/>
    </source>
</evidence>
<dbReference type="InterPro" id="IPR040690">
    <property type="entry name" value="FtsX_ECD"/>
</dbReference>